<keyword evidence="1" id="KW-1133">Transmembrane helix</keyword>
<name>A0ABY4PF04_9LACO</name>
<feature type="transmembrane region" description="Helical" evidence="1">
    <location>
        <begin position="70"/>
        <end position="103"/>
    </location>
</feature>
<reference evidence="3 4" key="1">
    <citation type="journal article" date="2022" name="Int. J. Syst. Evol. Microbiol.">
        <title>Apilactobacillus apisilvae sp. nov., Nicolia spurrieriana gen. nov. sp. nov., Bombilactobacillus folatiphilus sp. nov. and Bombilactobacillus thymidiniphilus sp. nov., four new lactic acid bacterial isolates from stingless bees Tetragonula carbonaria and Austroplebeia australis.</title>
        <authorList>
            <person name="Oliphant S.A."/>
            <person name="Watson-Haigh N.S."/>
            <person name="Sumby K.M."/>
            <person name="Gardner J."/>
            <person name="Groom S."/>
            <person name="Jiranek V."/>
        </authorList>
    </citation>
    <scope>NUCLEOTIDE SEQUENCE [LARGE SCALE GENOMIC DNA]</scope>
    <source>
        <strain evidence="3 4">SG4_A1</strain>
    </source>
</reference>
<feature type="transmembrane region" description="Helical" evidence="1">
    <location>
        <begin position="178"/>
        <end position="196"/>
    </location>
</feature>
<gene>
    <name evidence="3" type="ORF">MOO47_03470</name>
</gene>
<evidence type="ECO:0000256" key="1">
    <source>
        <dbReference type="SAM" id="Phobius"/>
    </source>
</evidence>
<dbReference type="Proteomes" id="UP000831947">
    <property type="component" value="Chromosome"/>
</dbReference>
<evidence type="ECO:0000259" key="2">
    <source>
        <dbReference type="Pfam" id="PF13248"/>
    </source>
</evidence>
<dbReference type="InterPro" id="IPR059113">
    <property type="entry name" value="Znf_ribbon"/>
</dbReference>
<keyword evidence="1" id="KW-0472">Membrane</keyword>
<organism evidence="3 4">
    <name type="scientific">Bombilactobacillus thymidiniphilus</name>
    <dbReference type="NCBI Taxonomy" id="2923363"/>
    <lineage>
        <taxon>Bacteria</taxon>
        <taxon>Bacillati</taxon>
        <taxon>Bacillota</taxon>
        <taxon>Bacilli</taxon>
        <taxon>Lactobacillales</taxon>
        <taxon>Lactobacillaceae</taxon>
        <taxon>Bombilactobacillus</taxon>
    </lineage>
</organism>
<sequence length="328" mass="36292">MHYCPNCGAKVAAGVKKCPHCDYQFQNPADRRRNVASDTNTAYSRSTRYHSDNSLWQFILWLKDNPVTLLLALILVILTGIYVGKIIMVILVITLLAVGYWHANKKQVSTDQKLRRIFGKNKTKTQAKHLHPRVKKTIDPSLSNQQFNYDQSMEAGRQTEVAQVVPTSKSVRSGQRSWVSFVVAALLISTSYWPHFFNVDLFAGVQAFNSDNSASLAQIMQRSILLLDSIFNLSIKPDLSLWIIAAGPILTLLGALMPNHFGRRLAIWGAVISVIFYLGGFLILKGILSFGSNMGVTPQLALGASGSVAVCGSIVLLAVTVWQAHRKH</sequence>
<keyword evidence="1" id="KW-0812">Transmembrane</keyword>
<dbReference type="RefSeq" id="WP_249513404.1">
    <property type="nucleotide sequence ID" value="NZ_CP093365.1"/>
</dbReference>
<evidence type="ECO:0000313" key="4">
    <source>
        <dbReference type="Proteomes" id="UP000831947"/>
    </source>
</evidence>
<proteinExistence type="predicted"/>
<accession>A0ABY4PF04</accession>
<evidence type="ECO:0000313" key="3">
    <source>
        <dbReference type="EMBL" id="UQS84220.1"/>
    </source>
</evidence>
<dbReference type="EMBL" id="CP093365">
    <property type="protein sequence ID" value="UQS84220.1"/>
    <property type="molecule type" value="Genomic_DNA"/>
</dbReference>
<feature type="domain" description="Putative zinc-ribbon" evidence="2">
    <location>
        <begin position="3"/>
        <end position="23"/>
    </location>
</feature>
<keyword evidence="4" id="KW-1185">Reference proteome</keyword>
<feature type="transmembrane region" description="Helical" evidence="1">
    <location>
        <begin position="300"/>
        <end position="322"/>
    </location>
</feature>
<protein>
    <submittedName>
        <fullName evidence="3">Zinc ribbon domain-containing protein</fullName>
    </submittedName>
</protein>
<feature type="transmembrane region" description="Helical" evidence="1">
    <location>
        <begin position="265"/>
        <end position="288"/>
    </location>
</feature>
<feature type="transmembrane region" description="Helical" evidence="1">
    <location>
        <begin position="239"/>
        <end position="258"/>
    </location>
</feature>
<dbReference type="Pfam" id="PF13248">
    <property type="entry name" value="Zn_ribbon_3"/>
    <property type="match status" value="1"/>
</dbReference>